<sequence length="186" mass="20708">SHRGSPCCPCPCLPDTDAGQDSGERERAEMPELPEVEAARRALEAHCVGRRITRCAVADDPKVVVAAAGRVTFERAMVGRTIVAARRRGKNLWLRLDAPPFPSFQFGMAGAIYIKGVAVTKYKRSAVNSEDEWPSKYSKFFVEVRSPINNVQILFSYSKHGVICGNVLLLRQCLYKMVNFRCELTS</sequence>
<evidence type="ECO:0000259" key="1">
    <source>
        <dbReference type="PROSITE" id="PS51068"/>
    </source>
</evidence>
<proteinExistence type="predicted"/>
<dbReference type="InterPro" id="IPR012319">
    <property type="entry name" value="FPG_cat"/>
</dbReference>
<dbReference type="Proteomes" id="UP000015105">
    <property type="component" value="Chromosome 7D"/>
</dbReference>
<dbReference type="Gramene" id="AET7Gv21267600.11">
    <property type="protein sequence ID" value="AET7Gv21267600.11"/>
    <property type="gene ID" value="AET7Gv21267600"/>
</dbReference>
<dbReference type="GO" id="GO:0003906">
    <property type="term" value="F:DNA-(apurinic or apyrimidinic site) endonuclease activity"/>
    <property type="evidence" value="ECO:0007669"/>
    <property type="project" value="InterPro"/>
</dbReference>
<organism evidence="2 3">
    <name type="scientific">Aegilops tauschii subsp. strangulata</name>
    <name type="common">Goatgrass</name>
    <dbReference type="NCBI Taxonomy" id="200361"/>
    <lineage>
        <taxon>Eukaryota</taxon>
        <taxon>Viridiplantae</taxon>
        <taxon>Streptophyta</taxon>
        <taxon>Embryophyta</taxon>
        <taxon>Tracheophyta</taxon>
        <taxon>Spermatophyta</taxon>
        <taxon>Magnoliopsida</taxon>
        <taxon>Liliopsida</taxon>
        <taxon>Poales</taxon>
        <taxon>Poaceae</taxon>
        <taxon>BOP clade</taxon>
        <taxon>Pooideae</taxon>
        <taxon>Triticodae</taxon>
        <taxon>Triticeae</taxon>
        <taxon>Triticinae</taxon>
        <taxon>Aegilops</taxon>
    </lineage>
</organism>
<dbReference type="GO" id="GO:0019104">
    <property type="term" value="F:DNA N-glycosylase activity"/>
    <property type="evidence" value="ECO:0007669"/>
    <property type="project" value="InterPro"/>
</dbReference>
<dbReference type="SUPFAM" id="SSF81624">
    <property type="entry name" value="N-terminal domain of MutM-like DNA repair proteins"/>
    <property type="match status" value="1"/>
</dbReference>
<reference evidence="2" key="5">
    <citation type="journal article" date="2021" name="G3 (Bethesda)">
        <title>Aegilops tauschii genome assembly Aet v5.0 features greater sequence contiguity and improved annotation.</title>
        <authorList>
            <person name="Wang L."/>
            <person name="Zhu T."/>
            <person name="Rodriguez J.C."/>
            <person name="Deal K.R."/>
            <person name="Dubcovsky J."/>
            <person name="McGuire P.E."/>
            <person name="Lux T."/>
            <person name="Spannagl M."/>
            <person name="Mayer K.F.X."/>
            <person name="Baldrich P."/>
            <person name="Meyers B.C."/>
            <person name="Huo N."/>
            <person name="Gu Y.Q."/>
            <person name="Zhou H."/>
            <person name="Devos K.M."/>
            <person name="Bennetzen J.L."/>
            <person name="Unver T."/>
            <person name="Budak H."/>
            <person name="Gulick P.J."/>
            <person name="Galiba G."/>
            <person name="Kalapos B."/>
            <person name="Nelson D.R."/>
            <person name="Li P."/>
            <person name="You F.M."/>
            <person name="Luo M.C."/>
            <person name="Dvorak J."/>
        </authorList>
    </citation>
    <scope>NUCLEOTIDE SEQUENCE [LARGE SCALE GENOMIC DNA]</scope>
    <source>
        <strain evidence="2">cv. AL8/78</strain>
    </source>
</reference>
<feature type="domain" description="Formamidopyrimidine-DNA glycosylase catalytic" evidence="1">
    <location>
        <begin position="31"/>
        <end position="128"/>
    </location>
</feature>
<keyword evidence="3" id="KW-1185">Reference proteome</keyword>
<dbReference type="InterPro" id="IPR035937">
    <property type="entry name" value="FPG_N"/>
</dbReference>
<dbReference type="PROSITE" id="PS51068">
    <property type="entry name" value="FPG_CAT"/>
    <property type="match status" value="1"/>
</dbReference>
<dbReference type="PANTHER" id="PTHR22993:SF9">
    <property type="entry name" value="FORMAMIDOPYRIMIDINE-DNA GLYCOSYLASE"/>
    <property type="match status" value="1"/>
</dbReference>
<dbReference type="GO" id="GO:0006284">
    <property type="term" value="P:base-excision repair"/>
    <property type="evidence" value="ECO:0007669"/>
    <property type="project" value="InterPro"/>
</dbReference>
<dbReference type="Pfam" id="PF01149">
    <property type="entry name" value="Fapy_DNA_glyco"/>
    <property type="match status" value="1"/>
</dbReference>
<dbReference type="PANTHER" id="PTHR22993">
    <property type="entry name" value="FORMAMIDOPYRIMIDINE-DNA GLYCOSYLASE"/>
    <property type="match status" value="1"/>
</dbReference>
<reference evidence="3" key="1">
    <citation type="journal article" date="2014" name="Science">
        <title>Ancient hybridizations among the ancestral genomes of bread wheat.</title>
        <authorList>
            <consortium name="International Wheat Genome Sequencing Consortium,"/>
            <person name="Marcussen T."/>
            <person name="Sandve S.R."/>
            <person name="Heier L."/>
            <person name="Spannagl M."/>
            <person name="Pfeifer M."/>
            <person name="Jakobsen K.S."/>
            <person name="Wulff B.B."/>
            <person name="Steuernagel B."/>
            <person name="Mayer K.F."/>
            <person name="Olsen O.A."/>
        </authorList>
    </citation>
    <scope>NUCLEOTIDE SEQUENCE [LARGE SCALE GENOMIC DNA]</scope>
    <source>
        <strain evidence="3">cv. AL8/78</strain>
    </source>
</reference>
<protein>
    <recommendedName>
        <fullName evidence="1">Formamidopyrimidine-DNA glycosylase catalytic domain-containing protein</fullName>
    </recommendedName>
</protein>
<dbReference type="SMART" id="SM00898">
    <property type="entry name" value="Fapy_DNA_glyco"/>
    <property type="match status" value="1"/>
</dbReference>
<dbReference type="GO" id="GO:0008270">
    <property type="term" value="F:zinc ion binding"/>
    <property type="evidence" value="ECO:0007669"/>
    <property type="project" value="InterPro"/>
</dbReference>
<reference evidence="3" key="2">
    <citation type="journal article" date="2017" name="Nat. Plants">
        <title>The Aegilops tauschii genome reveals multiple impacts of transposons.</title>
        <authorList>
            <person name="Zhao G."/>
            <person name="Zou C."/>
            <person name="Li K."/>
            <person name="Wang K."/>
            <person name="Li T."/>
            <person name="Gao L."/>
            <person name="Zhang X."/>
            <person name="Wang H."/>
            <person name="Yang Z."/>
            <person name="Liu X."/>
            <person name="Jiang W."/>
            <person name="Mao L."/>
            <person name="Kong X."/>
            <person name="Jiao Y."/>
            <person name="Jia J."/>
        </authorList>
    </citation>
    <scope>NUCLEOTIDE SEQUENCE [LARGE SCALE GENOMIC DNA]</scope>
    <source>
        <strain evidence="3">cv. AL8/78</strain>
    </source>
</reference>
<name>A0A453T6S1_AEGTS</name>
<evidence type="ECO:0000313" key="2">
    <source>
        <dbReference type="EnsemblPlants" id="AET7Gv21267600.11"/>
    </source>
</evidence>
<reference evidence="2" key="4">
    <citation type="submission" date="2019-03" db="UniProtKB">
        <authorList>
            <consortium name="EnsemblPlants"/>
        </authorList>
    </citation>
    <scope>IDENTIFICATION</scope>
</reference>
<dbReference type="AlphaFoldDB" id="A0A453T6S1"/>
<dbReference type="GO" id="GO:0005634">
    <property type="term" value="C:nucleus"/>
    <property type="evidence" value="ECO:0007669"/>
    <property type="project" value="TreeGrafter"/>
</dbReference>
<reference evidence="2" key="3">
    <citation type="journal article" date="2017" name="Nature">
        <title>Genome sequence of the progenitor of the wheat D genome Aegilops tauschii.</title>
        <authorList>
            <person name="Luo M.C."/>
            <person name="Gu Y.Q."/>
            <person name="Puiu D."/>
            <person name="Wang H."/>
            <person name="Twardziok S.O."/>
            <person name="Deal K.R."/>
            <person name="Huo N."/>
            <person name="Zhu T."/>
            <person name="Wang L."/>
            <person name="Wang Y."/>
            <person name="McGuire P.E."/>
            <person name="Liu S."/>
            <person name="Long H."/>
            <person name="Ramasamy R.K."/>
            <person name="Rodriguez J.C."/>
            <person name="Van S.L."/>
            <person name="Yuan L."/>
            <person name="Wang Z."/>
            <person name="Xia Z."/>
            <person name="Xiao L."/>
            <person name="Anderson O.D."/>
            <person name="Ouyang S."/>
            <person name="Liang Y."/>
            <person name="Zimin A.V."/>
            <person name="Pertea G."/>
            <person name="Qi P."/>
            <person name="Bennetzen J.L."/>
            <person name="Dai X."/>
            <person name="Dawson M.W."/>
            <person name="Muller H.G."/>
            <person name="Kugler K."/>
            <person name="Rivarola-Duarte L."/>
            <person name="Spannagl M."/>
            <person name="Mayer K.F.X."/>
            <person name="Lu F.H."/>
            <person name="Bevan M.W."/>
            <person name="Leroy P."/>
            <person name="Li P."/>
            <person name="You F.M."/>
            <person name="Sun Q."/>
            <person name="Liu Z."/>
            <person name="Lyons E."/>
            <person name="Wicker T."/>
            <person name="Salzberg S.L."/>
            <person name="Devos K.M."/>
            <person name="Dvorak J."/>
        </authorList>
    </citation>
    <scope>NUCLEOTIDE SEQUENCE [LARGE SCALE GENOMIC DNA]</scope>
    <source>
        <strain evidence="2">cv. AL8/78</strain>
    </source>
</reference>
<dbReference type="EnsemblPlants" id="AET7Gv21267600.11">
    <property type="protein sequence ID" value="AET7Gv21267600.11"/>
    <property type="gene ID" value="AET7Gv21267600"/>
</dbReference>
<evidence type="ECO:0000313" key="3">
    <source>
        <dbReference type="Proteomes" id="UP000015105"/>
    </source>
</evidence>
<dbReference type="Gene3D" id="3.20.190.10">
    <property type="entry name" value="MutM-like, N-terminal"/>
    <property type="match status" value="1"/>
</dbReference>
<accession>A0A453T6S1</accession>